<dbReference type="Proteomes" id="UP000062973">
    <property type="component" value="Chromosome"/>
</dbReference>
<dbReference type="HOGENOM" id="CLU_2314243_0_0_11"/>
<dbReference type="STRING" id="1068978.AMETH_3516"/>
<dbReference type="SUPFAM" id="SSF51735">
    <property type="entry name" value="NAD(P)-binding Rossmann-fold domains"/>
    <property type="match status" value="1"/>
</dbReference>
<dbReference type="PANTHER" id="PTHR44196:SF1">
    <property type="entry name" value="DEHYDROGENASE_REDUCTASE SDR FAMILY MEMBER 7B"/>
    <property type="match status" value="1"/>
</dbReference>
<dbReference type="AlphaFoldDB" id="A0A076MRY8"/>
<proteinExistence type="inferred from homology"/>
<dbReference type="EMBL" id="CP009110">
    <property type="protein sequence ID" value="AIJ23608.1"/>
    <property type="molecule type" value="Genomic_DNA"/>
</dbReference>
<organism evidence="4 5">
    <name type="scientific">Amycolatopsis methanolica 239</name>
    <dbReference type="NCBI Taxonomy" id="1068978"/>
    <lineage>
        <taxon>Bacteria</taxon>
        <taxon>Bacillati</taxon>
        <taxon>Actinomycetota</taxon>
        <taxon>Actinomycetes</taxon>
        <taxon>Pseudonocardiales</taxon>
        <taxon>Pseudonocardiaceae</taxon>
        <taxon>Amycolatopsis</taxon>
        <taxon>Amycolatopsis methanolica group</taxon>
    </lineage>
</organism>
<dbReference type="GO" id="GO:0016020">
    <property type="term" value="C:membrane"/>
    <property type="evidence" value="ECO:0007669"/>
    <property type="project" value="TreeGrafter"/>
</dbReference>
<evidence type="ECO:0000256" key="3">
    <source>
        <dbReference type="SAM" id="MobiDB-lite"/>
    </source>
</evidence>
<dbReference type="PANTHER" id="PTHR44196">
    <property type="entry name" value="DEHYDROGENASE/REDUCTASE SDR FAMILY MEMBER 7B"/>
    <property type="match status" value="1"/>
</dbReference>
<name>A0A076MRY8_AMYME</name>
<evidence type="ECO:0000256" key="1">
    <source>
        <dbReference type="ARBA" id="ARBA00006484"/>
    </source>
</evidence>
<feature type="region of interest" description="Disordered" evidence="3">
    <location>
        <begin position="64"/>
        <end position="99"/>
    </location>
</feature>
<reference evidence="4 5" key="1">
    <citation type="submission" date="2014-07" db="EMBL/GenBank/DDBJ databases">
        <title>Whole Genome Sequence of the Amycolatopsis methanolica 239.</title>
        <authorList>
            <person name="Tang B."/>
        </authorList>
    </citation>
    <scope>NUCLEOTIDE SEQUENCE [LARGE SCALE GENOMIC DNA]</scope>
    <source>
        <strain evidence="4 5">239</strain>
    </source>
</reference>
<feature type="compositionally biased region" description="Low complexity" evidence="3">
    <location>
        <begin position="70"/>
        <end position="99"/>
    </location>
</feature>
<dbReference type="Gene3D" id="3.40.50.720">
    <property type="entry name" value="NAD(P)-binding Rossmann-like Domain"/>
    <property type="match status" value="1"/>
</dbReference>
<gene>
    <name evidence="4" type="ORF">AMETH_3516</name>
</gene>
<keyword evidence="2" id="KW-0560">Oxidoreductase</keyword>
<evidence type="ECO:0000256" key="2">
    <source>
        <dbReference type="ARBA" id="ARBA00023002"/>
    </source>
</evidence>
<dbReference type="KEGG" id="amq:AMETH_3516"/>
<protein>
    <submittedName>
        <fullName evidence="4">Short-chain dehydrogenase/reductase SDR</fullName>
    </submittedName>
</protein>
<dbReference type="InterPro" id="IPR002347">
    <property type="entry name" value="SDR_fam"/>
</dbReference>
<sequence length="99" mass="9973">MTTDIAPIGLLTGKVVFITGAGRGIGEAAARLFAREGAAVVLAARDAVPLDRAGIRAAIARPGSYTDDWTAPATTAPPSSAGPARSTPPATRTSTSRSR</sequence>
<dbReference type="Pfam" id="PF00106">
    <property type="entry name" value="adh_short"/>
    <property type="match status" value="1"/>
</dbReference>
<evidence type="ECO:0000313" key="4">
    <source>
        <dbReference type="EMBL" id="AIJ23608.1"/>
    </source>
</evidence>
<dbReference type="GO" id="GO:0016491">
    <property type="term" value="F:oxidoreductase activity"/>
    <property type="evidence" value="ECO:0007669"/>
    <property type="project" value="UniProtKB-KW"/>
</dbReference>
<comment type="similarity">
    <text evidence="1">Belongs to the short-chain dehydrogenases/reductases (SDR) family.</text>
</comment>
<dbReference type="eggNOG" id="COG1028">
    <property type="taxonomic scope" value="Bacteria"/>
</dbReference>
<dbReference type="PATRIC" id="fig|1068978.7.peg.3756"/>
<dbReference type="InterPro" id="IPR036291">
    <property type="entry name" value="NAD(P)-bd_dom_sf"/>
</dbReference>
<dbReference type="RefSeq" id="WP_410468208.1">
    <property type="nucleotide sequence ID" value="NZ_AQUL01000001.1"/>
</dbReference>
<keyword evidence="5" id="KW-1185">Reference proteome</keyword>
<accession>A0A076MRY8</accession>
<evidence type="ECO:0000313" key="5">
    <source>
        <dbReference type="Proteomes" id="UP000062973"/>
    </source>
</evidence>